<dbReference type="Proteomes" id="UP001358417">
    <property type="component" value="Unassembled WGS sequence"/>
</dbReference>
<organism evidence="3 4">
    <name type="scientific">Exophiala bonariae</name>
    <dbReference type="NCBI Taxonomy" id="1690606"/>
    <lineage>
        <taxon>Eukaryota</taxon>
        <taxon>Fungi</taxon>
        <taxon>Dikarya</taxon>
        <taxon>Ascomycota</taxon>
        <taxon>Pezizomycotina</taxon>
        <taxon>Eurotiomycetes</taxon>
        <taxon>Chaetothyriomycetidae</taxon>
        <taxon>Chaetothyriales</taxon>
        <taxon>Herpotrichiellaceae</taxon>
        <taxon>Exophiala</taxon>
    </lineage>
</organism>
<feature type="compositionally biased region" description="Polar residues" evidence="1">
    <location>
        <begin position="106"/>
        <end position="137"/>
    </location>
</feature>
<evidence type="ECO:0000313" key="3">
    <source>
        <dbReference type="EMBL" id="KAK5060237.1"/>
    </source>
</evidence>
<comment type="caution">
    <text evidence="3">The sequence shown here is derived from an EMBL/GenBank/DDBJ whole genome shotgun (WGS) entry which is preliminary data.</text>
</comment>
<feature type="region of interest" description="Disordered" evidence="1">
    <location>
        <begin position="103"/>
        <end position="173"/>
    </location>
</feature>
<evidence type="ECO:0000259" key="2">
    <source>
        <dbReference type="SMART" id="SM00974"/>
    </source>
</evidence>
<protein>
    <recommendedName>
        <fullName evidence="2">Bacteriophage T5 Orf172 DNA-binding domain-containing protein</fullName>
    </recommendedName>
</protein>
<sequence>MGPPPSATDFPSFHDVDPFPDTFRCVYYLVNKSRGCGNKIDKRLRITTSGIKREIEIETSVEKRSALLLEFISNCCCKRDHRQEVTGTLLAESLRQRWEAELPSLPESTESGVSSAPESQTNTIPTSFESHTKSSSAVVDRPRVTSRPHLRSDGPVTEATQADTGEGRSKTTFVPFIKKPGDTLAGNLCEPLGAKQDLKPGSIYIFSKEASFEMVKIGHSINLKDRMRSIRGKCGYTPDLKYWVNNVPHASRAERLVHYELLYCWHIERGCMCGVTRHMEWFKCSVETAIRIMKNFSRWMEEAEPYDMSAGGTLKPEWSSFIQMLEREGRQITSQLLLDEMERRRSQARASIMPEVNVPVVPLPSTSVPPQPRPEPQARSTAPLLSPDAENMVMAAVQEVLSSNTLQGTAMSLASLIQRRLRALESTTCATGLGPLSVSRGLSVASAIKV</sequence>
<feature type="domain" description="Bacteriophage T5 Orf172 DNA-binding" evidence="2">
    <location>
        <begin position="209"/>
        <end position="296"/>
    </location>
</feature>
<dbReference type="EMBL" id="JAVRRD010000004">
    <property type="protein sequence ID" value="KAK5060237.1"/>
    <property type="molecule type" value="Genomic_DNA"/>
</dbReference>
<dbReference type="InterPro" id="IPR053006">
    <property type="entry name" value="Meiosis_regulatory"/>
</dbReference>
<proteinExistence type="predicted"/>
<dbReference type="SMART" id="SM00974">
    <property type="entry name" value="T5orf172"/>
    <property type="match status" value="1"/>
</dbReference>
<evidence type="ECO:0000313" key="4">
    <source>
        <dbReference type="Proteomes" id="UP001358417"/>
    </source>
</evidence>
<reference evidence="3 4" key="1">
    <citation type="submission" date="2023-08" db="EMBL/GenBank/DDBJ databases">
        <title>Black Yeasts Isolated from many extreme environments.</title>
        <authorList>
            <person name="Coleine C."/>
            <person name="Stajich J.E."/>
            <person name="Selbmann L."/>
        </authorList>
    </citation>
    <scope>NUCLEOTIDE SEQUENCE [LARGE SCALE GENOMIC DNA]</scope>
    <source>
        <strain evidence="3 4">CCFEE 5792</strain>
    </source>
</reference>
<dbReference type="AlphaFoldDB" id="A0AAV9NLW9"/>
<accession>A0AAV9NLW9</accession>
<dbReference type="Pfam" id="PF10544">
    <property type="entry name" value="T5orf172"/>
    <property type="match status" value="1"/>
</dbReference>
<dbReference type="GeneID" id="89978280"/>
<dbReference type="PANTHER" id="PTHR28094:SF1">
    <property type="entry name" value="MEIOTICALLY UP-REGULATED GENE 113 PROTEIN"/>
    <property type="match status" value="1"/>
</dbReference>
<dbReference type="PANTHER" id="PTHR28094">
    <property type="entry name" value="MEIOTICALLY UP-REGULATED GENE 113 PROTEIN"/>
    <property type="match status" value="1"/>
</dbReference>
<feature type="region of interest" description="Disordered" evidence="1">
    <location>
        <begin position="362"/>
        <end position="383"/>
    </location>
</feature>
<dbReference type="InterPro" id="IPR018306">
    <property type="entry name" value="Phage_T5_Orf172_DNA-bd"/>
</dbReference>
<evidence type="ECO:0000256" key="1">
    <source>
        <dbReference type="SAM" id="MobiDB-lite"/>
    </source>
</evidence>
<keyword evidence="4" id="KW-1185">Reference proteome</keyword>
<gene>
    <name evidence="3" type="ORF">LTR84_010122</name>
</gene>
<dbReference type="RefSeq" id="XP_064710058.1">
    <property type="nucleotide sequence ID" value="XM_064853659.1"/>
</dbReference>
<name>A0AAV9NLW9_9EURO</name>